<keyword evidence="5" id="KW-0732">Signal</keyword>
<feature type="transmembrane region" description="Helical" evidence="10">
    <location>
        <begin position="371"/>
        <end position="393"/>
    </location>
</feature>
<sequence length="434" mass="49085">MVPRWMGNMSNLGEISMAENQLEGPIPMELCKLVGITFLDLSENNLSGSIPSCFNSSSIIHVHLNKNRLSGPITSAFQNSSSLVTLNLRDNYLIGKIPDWIGSLSSLSILLLKENHLEGRIPNRLCLIQNLSMLDLSYNRFFGPIPHCLSNISFKATDRKSDSGGISIFKNNFKKKSPFAYLETNLANIRDEELDDFYSFQLVDAKQEVEFTTKGRTYCYEGDILNYMSGIDLSCNRLVGEIPPELGSISNIHALNLSHNNLTGLIPATFSNMKQIESLDLSYNNLNGKIPTQLTELTFLEVFNVSHNNLSGATPNRKAQFGTFDESSYEGNPLLCGAPLHTDCIKTGSPSIMRETNQLEEEGDSFVDMDAFYITFAVAYITVLLGIFTVLYINPYWRCYWKFLRFFFINPYWRWAWFKSIDTCYGFIVDLVVH</sequence>
<dbReference type="Pfam" id="PF00560">
    <property type="entry name" value="LRR_1"/>
    <property type="match status" value="3"/>
</dbReference>
<evidence type="ECO:0000256" key="4">
    <source>
        <dbReference type="ARBA" id="ARBA00022692"/>
    </source>
</evidence>
<dbReference type="FunFam" id="3.80.10.10:FF:000111">
    <property type="entry name" value="LRR receptor-like serine/threonine-protein kinase ERECTA"/>
    <property type="match status" value="1"/>
</dbReference>
<evidence type="ECO:0000313" key="11">
    <source>
        <dbReference type="EMBL" id="SPD32821.1"/>
    </source>
</evidence>
<dbReference type="AlphaFoldDB" id="A0A2N9J8V8"/>
<keyword evidence="4 10" id="KW-0812">Transmembrane</keyword>
<comment type="subcellular location">
    <subcellularLocation>
        <location evidence="1">Membrane</location>
        <topology evidence="1">Single-pass membrane protein</topology>
    </subcellularLocation>
</comment>
<comment type="similarity">
    <text evidence="2">Belongs to the RLP family.</text>
</comment>
<dbReference type="GO" id="GO:0016020">
    <property type="term" value="C:membrane"/>
    <property type="evidence" value="ECO:0007669"/>
    <property type="project" value="UniProtKB-SubCell"/>
</dbReference>
<dbReference type="InterPro" id="IPR032675">
    <property type="entry name" value="LRR_dom_sf"/>
</dbReference>
<dbReference type="SUPFAM" id="SSF52058">
    <property type="entry name" value="L domain-like"/>
    <property type="match status" value="1"/>
</dbReference>
<evidence type="ECO:0000256" key="8">
    <source>
        <dbReference type="ARBA" id="ARBA00023136"/>
    </source>
</evidence>
<dbReference type="Gene3D" id="3.80.10.10">
    <property type="entry name" value="Ribonuclease Inhibitor"/>
    <property type="match status" value="1"/>
</dbReference>
<dbReference type="PANTHER" id="PTHR48062:SF6">
    <property type="entry name" value="LEUCINE-RICH REPEAT RECEPTOR PROTEIN KINASE MSL1-LIKE ISOFORM X1"/>
    <property type="match status" value="1"/>
</dbReference>
<dbReference type="PANTHER" id="PTHR48062">
    <property type="entry name" value="RECEPTOR-LIKE PROTEIN 14"/>
    <property type="match status" value="1"/>
</dbReference>
<dbReference type="Pfam" id="PF13855">
    <property type="entry name" value="LRR_8"/>
    <property type="match status" value="2"/>
</dbReference>
<keyword evidence="9" id="KW-0325">Glycoprotein</keyword>
<organism evidence="11">
    <name type="scientific">Fagus sylvatica</name>
    <name type="common">Beechnut</name>
    <dbReference type="NCBI Taxonomy" id="28930"/>
    <lineage>
        <taxon>Eukaryota</taxon>
        <taxon>Viridiplantae</taxon>
        <taxon>Streptophyta</taxon>
        <taxon>Embryophyta</taxon>
        <taxon>Tracheophyta</taxon>
        <taxon>Spermatophyta</taxon>
        <taxon>Magnoliopsida</taxon>
        <taxon>eudicotyledons</taxon>
        <taxon>Gunneridae</taxon>
        <taxon>Pentapetalae</taxon>
        <taxon>rosids</taxon>
        <taxon>fabids</taxon>
        <taxon>Fagales</taxon>
        <taxon>Fagaceae</taxon>
        <taxon>Fagus</taxon>
    </lineage>
</organism>
<keyword evidence="8 10" id="KW-0472">Membrane</keyword>
<dbReference type="Gene3D" id="3.30.1490.310">
    <property type="match status" value="1"/>
</dbReference>
<reference evidence="11" key="1">
    <citation type="submission" date="2018-02" db="EMBL/GenBank/DDBJ databases">
        <authorList>
            <person name="Cohen D.B."/>
            <person name="Kent A.D."/>
        </authorList>
    </citation>
    <scope>NUCLEOTIDE SEQUENCE</scope>
</reference>
<keyword evidence="3" id="KW-0433">Leucine-rich repeat</keyword>
<proteinExistence type="inferred from homology"/>
<gene>
    <name evidence="11" type="ORF">FSB_LOCUS60703</name>
</gene>
<dbReference type="InterPro" id="IPR001611">
    <property type="entry name" value="Leu-rich_rpt"/>
</dbReference>
<keyword evidence="6" id="KW-0677">Repeat</keyword>
<evidence type="ECO:0000256" key="6">
    <source>
        <dbReference type="ARBA" id="ARBA00022737"/>
    </source>
</evidence>
<dbReference type="InterPro" id="IPR051502">
    <property type="entry name" value="RLP_Defense_Trigger"/>
</dbReference>
<evidence type="ECO:0000256" key="7">
    <source>
        <dbReference type="ARBA" id="ARBA00022989"/>
    </source>
</evidence>
<evidence type="ECO:0000256" key="3">
    <source>
        <dbReference type="ARBA" id="ARBA00022614"/>
    </source>
</evidence>
<evidence type="ECO:0000256" key="10">
    <source>
        <dbReference type="SAM" id="Phobius"/>
    </source>
</evidence>
<evidence type="ECO:0000256" key="9">
    <source>
        <dbReference type="ARBA" id="ARBA00023180"/>
    </source>
</evidence>
<name>A0A2N9J8V8_FAGSY</name>
<accession>A0A2N9J8V8</accession>
<dbReference type="PRINTS" id="PR00019">
    <property type="entry name" value="LEURICHRPT"/>
</dbReference>
<evidence type="ECO:0000256" key="5">
    <source>
        <dbReference type="ARBA" id="ARBA00022729"/>
    </source>
</evidence>
<keyword evidence="7 10" id="KW-1133">Transmembrane helix</keyword>
<dbReference type="FunFam" id="3.80.10.10:FF:000041">
    <property type="entry name" value="LRR receptor-like serine/threonine-protein kinase ERECTA"/>
    <property type="match status" value="1"/>
</dbReference>
<dbReference type="EMBL" id="OIVN01006423">
    <property type="protein sequence ID" value="SPD32821.1"/>
    <property type="molecule type" value="Genomic_DNA"/>
</dbReference>
<evidence type="ECO:0000256" key="1">
    <source>
        <dbReference type="ARBA" id="ARBA00004167"/>
    </source>
</evidence>
<evidence type="ECO:0000256" key="2">
    <source>
        <dbReference type="ARBA" id="ARBA00009592"/>
    </source>
</evidence>
<protein>
    <submittedName>
        <fullName evidence="11">Uncharacterized protein</fullName>
    </submittedName>
</protein>